<dbReference type="PROSITE" id="PS51391">
    <property type="entry name" value="CID"/>
    <property type="match status" value="1"/>
</dbReference>
<evidence type="ECO:0000313" key="5">
    <source>
        <dbReference type="Proteomes" id="UP000008281"/>
    </source>
</evidence>
<evidence type="ECO:0000313" key="4">
    <source>
        <dbReference type="EMBL" id="EFO84862.1"/>
    </source>
</evidence>
<dbReference type="Pfam" id="PF04818">
    <property type="entry name" value="CID"/>
    <property type="match status" value="1"/>
</dbReference>
<feature type="compositionally biased region" description="Basic residues" evidence="2">
    <location>
        <begin position="165"/>
        <end position="179"/>
    </location>
</feature>
<feature type="region of interest" description="Disordered" evidence="2">
    <location>
        <begin position="165"/>
        <end position="197"/>
    </location>
</feature>
<evidence type="ECO:0000256" key="1">
    <source>
        <dbReference type="ARBA" id="ARBA00022884"/>
    </source>
</evidence>
<dbReference type="Proteomes" id="UP000008281">
    <property type="component" value="Unassembled WGS sequence"/>
</dbReference>
<name>E3LXR5_CAERE</name>
<dbReference type="InterPro" id="IPR008942">
    <property type="entry name" value="ENTH_VHS"/>
</dbReference>
<dbReference type="SMART" id="SM00582">
    <property type="entry name" value="RPR"/>
    <property type="match status" value="1"/>
</dbReference>
<evidence type="ECO:0000259" key="3">
    <source>
        <dbReference type="PROSITE" id="PS51391"/>
    </source>
</evidence>
<organism evidence="5">
    <name type="scientific">Caenorhabditis remanei</name>
    <name type="common">Caenorhabditis vulgaris</name>
    <dbReference type="NCBI Taxonomy" id="31234"/>
    <lineage>
        <taxon>Eukaryota</taxon>
        <taxon>Metazoa</taxon>
        <taxon>Ecdysozoa</taxon>
        <taxon>Nematoda</taxon>
        <taxon>Chromadorea</taxon>
        <taxon>Rhabditida</taxon>
        <taxon>Rhabditina</taxon>
        <taxon>Rhabditomorpha</taxon>
        <taxon>Rhabditoidea</taxon>
        <taxon>Rhabditidae</taxon>
        <taxon>Peloderinae</taxon>
        <taxon>Caenorhabditis</taxon>
    </lineage>
</organism>
<protein>
    <recommendedName>
        <fullName evidence="3">CID domain-containing protein</fullName>
    </recommendedName>
</protein>
<reference evidence="4" key="1">
    <citation type="submission" date="2007-07" db="EMBL/GenBank/DDBJ databases">
        <title>PCAP assembly of the Caenorhabditis remanei genome.</title>
        <authorList>
            <consortium name="The Caenorhabditis remanei Sequencing Consortium"/>
            <person name="Wilson R.K."/>
        </authorList>
    </citation>
    <scope>NUCLEOTIDE SEQUENCE [LARGE SCALE GENOMIC DNA]</scope>
    <source>
        <strain evidence="4">PB4641</strain>
    </source>
</reference>
<dbReference type="OrthoDB" id="79367at2759"/>
<dbReference type="PANTHER" id="PTHR23140">
    <property type="entry name" value="RNA PROCESSING PROTEIN LD23810P"/>
    <property type="match status" value="1"/>
</dbReference>
<dbReference type="OMA" id="NKENGSC"/>
<sequence>MDSDLLKKFNAELATLHDSRNLSKNKIQEITNAAIKAQKQYKHVVYALEKLMTKCKPEQRLHVLYVIDNVVRSSKHQLKERDTFGPRFLEQWDKFMEPLLKCSWREKLKIVRTLNLWLCNRIFTETQMRPIREQWQKAGLPIDFEEVEKAVKGDKADMNIYSASYKKKSRTSGGHHRSRTPPNPPPDEGLLGAGHSTSFKSGPDIPNFVLSEELVNGTISEREMLEMIQKFDIDRAGVLTKDRTLLQEVLQTFVGSLSQKITEVQSERNKENGSCIENVLTKDFEYSDDEEEKEKYAEKEEQKNMNHDEILGLAQTMLTQSAVISKITEVLEEFRSDVIQERYNFIELLREAEEFSERNPFDVIDFSKKIWDAASICLAVYLLEHLKIRVRNNRAMSYIVDIICLFFTDAKDCVDLMNLWADAEMCHKNFYHHSLRSTSKRRTLISLMRELPQILEKSDLSGIEGRLGSHEKLKLINIERDTWLLGGKQYDYCRNAY</sequence>
<dbReference type="eggNOG" id="KOG1001">
    <property type="taxonomic scope" value="Eukaryota"/>
</dbReference>
<dbReference type="AlphaFoldDB" id="E3LXR5"/>
<gene>
    <name evidence="4" type="ORF">CRE_03695</name>
</gene>
<dbReference type="EMBL" id="DS268418">
    <property type="protein sequence ID" value="EFO84862.1"/>
    <property type="molecule type" value="Genomic_DNA"/>
</dbReference>
<dbReference type="PANTHER" id="PTHR23140:SF4">
    <property type="entry name" value="PROTEIN CBR-NRD-1"/>
    <property type="match status" value="1"/>
</dbReference>
<proteinExistence type="predicted"/>
<accession>E3LXR5</accession>
<dbReference type="eggNOG" id="KOG0132">
    <property type="taxonomic scope" value="Eukaryota"/>
</dbReference>
<dbReference type="GO" id="GO:0003723">
    <property type="term" value="F:RNA binding"/>
    <property type="evidence" value="ECO:0007669"/>
    <property type="project" value="UniProtKB-KW"/>
</dbReference>
<dbReference type="InParanoid" id="E3LXR5"/>
<dbReference type="Gene3D" id="1.25.40.90">
    <property type="match status" value="1"/>
</dbReference>
<dbReference type="GO" id="GO:0005634">
    <property type="term" value="C:nucleus"/>
    <property type="evidence" value="ECO:0007669"/>
    <property type="project" value="TreeGrafter"/>
</dbReference>
<evidence type="ECO:0000256" key="2">
    <source>
        <dbReference type="SAM" id="MobiDB-lite"/>
    </source>
</evidence>
<dbReference type="InterPro" id="IPR051485">
    <property type="entry name" value="SR-CTD_assoc_factor"/>
</dbReference>
<dbReference type="InterPro" id="IPR006569">
    <property type="entry name" value="CID_dom"/>
</dbReference>
<dbReference type="STRING" id="31234.E3LXR5"/>
<dbReference type="HOGENOM" id="CLU_548885_0_0_1"/>
<keyword evidence="5" id="KW-1185">Reference proteome</keyword>
<dbReference type="SUPFAM" id="SSF48464">
    <property type="entry name" value="ENTH/VHS domain"/>
    <property type="match status" value="1"/>
</dbReference>
<feature type="domain" description="CID" evidence="3">
    <location>
        <begin position="1"/>
        <end position="139"/>
    </location>
</feature>
<keyword evidence="1" id="KW-0694">RNA-binding</keyword>